<accession>A0A8J3LRA9</accession>
<name>A0A8J3LRA9_9ACTN</name>
<proteinExistence type="predicted"/>
<reference evidence="1 2" key="1">
    <citation type="submission" date="2021-01" db="EMBL/GenBank/DDBJ databases">
        <title>Whole genome shotgun sequence of Planotetraspora kaengkrachanensis NBRC 104272.</title>
        <authorList>
            <person name="Komaki H."/>
            <person name="Tamura T."/>
        </authorList>
    </citation>
    <scope>NUCLEOTIDE SEQUENCE [LARGE SCALE GENOMIC DNA]</scope>
    <source>
        <strain evidence="1 2">NBRC 104272</strain>
    </source>
</reference>
<protein>
    <recommendedName>
        <fullName evidence="3">Haloalkane dehalogenase</fullName>
    </recommendedName>
</protein>
<dbReference type="AlphaFoldDB" id="A0A8J3LRA9"/>
<dbReference type="InterPro" id="IPR029058">
    <property type="entry name" value="AB_hydrolase_fold"/>
</dbReference>
<dbReference type="EMBL" id="BONV01000002">
    <property type="protein sequence ID" value="GIG77768.1"/>
    <property type="molecule type" value="Genomic_DNA"/>
</dbReference>
<dbReference type="RefSeq" id="WP_203881259.1">
    <property type="nucleotide sequence ID" value="NZ_BAABHH010000002.1"/>
</dbReference>
<evidence type="ECO:0000313" key="1">
    <source>
        <dbReference type="EMBL" id="GIG77768.1"/>
    </source>
</evidence>
<evidence type="ECO:0008006" key="3">
    <source>
        <dbReference type="Google" id="ProtNLM"/>
    </source>
</evidence>
<dbReference type="Gene3D" id="3.40.50.1820">
    <property type="entry name" value="alpha/beta hydrolase"/>
    <property type="match status" value="1"/>
</dbReference>
<sequence length="83" mass="9169">MNPTGTAALPDHVRWRRDLPRLRASGADRTLNSTYVLPLFETAFPDGTVTELPRVGHYSIEDAPDTVGELLSRFLDATTTQAE</sequence>
<evidence type="ECO:0000313" key="2">
    <source>
        <dbReference type="Proteomes" id="UP000630097"/>
    </source>
</evidence>
<comment type="caution">
    <text evidence="1">The sequence shown here is derived from an EMBL/GenBank/DDBJ whole genome shotgun (WGS) entry which is preliminary data.</text>
</comment>
<dbReference type="SUPFAM" id="SSF53474">
    <property type="entry name" value="alpha/beta-Hydrolases"/>
    <property type="match status" value="1"/>
</dbReference>
<dbReference type="Proteomes" id="UP000630097">
    <property type="component" value="Unassembled WGS sequence"/>
</dbReference>
<keyword evidence="2" id="KW-1185">Reference proteome</keyword>
<organism evidence="1 2">
    <name type="scientific">Planotetraspora kaengkrachanensis</name>
    <dbReference type="NCBI Taxonomy" id="575193"/>
    <lineage>
        <taxon>Bacteria</taxon>
        <taxon>Bacillati</taxon>
        <taxon>Actinomycetota</taxon>
        <taxon>Actinomycetes</taxon>
        <taxon>Streptosporangiales</taxon>
        <taxon>Streptosporangiaceae</taxon>
        <taxon>Planotetraspora</taxon>
    </lineage>
</organism>
<gene>
    <name evidence="1" type="ORF">Pka01_08950</name>
</gene>